<comment type="caution">
    <text evidence="2">The sequence shown here is derived from an EMBL/GenBank/DDBJ whole genome shotgun (WGS) entry which is preliminary data.</text>
</comment>
<keyword evidence="3" id="KW-1185">Reference proteome</keyword>
<dbReference type="InterPro" id="IPR058641">
    <property type="entry name" value="GVIN1_dom"/>
</dbReference>
<dbReference type="InterPro" id="IPR030383">
    <property type="entry name" value="G_VLIG_dom"/>
</dbReference>
<protein>
    <recommendedName>
        <fullName evidence="1">VLIG-type G domain-containing protein</fullName>
    </recommendedName>
</protein>
<dbReference type="PROSITE" id="PS51717">
    <property type="entry name" value="G_VLIG"/>
    <property type="match status" value="1"/>
</dbReference>
<dbReference type="PANTHER" id="PTHR14819:SF9">
    <property type="entry name" value="UP-REGULATOR OF CELL PROLIFERATION-LIKE"/>
    <property type="match status" value="1"/>
</dbReference>
<reference evidence="2 3" key="1">
    <citation type="submission" date="2021-07" db="EMBL/GenBank/DDBJ databases">
        <authorList>
            <person name="Palmer J.M."/>
        </authorList>
    </citation>
    <scope>NUCLEOTIDE SEQUENCE [LARGE SCALE GENOMIC DNA]</scope>
    <source>
        <strain evidence="2 3">AT_MEX2019</strain>
        <tissue evidence="2">Muscle</tissue>
    </source>
</reference>
<feature type="domain" description="VLIG-type G" evidence="1">
    <location>
        <begin position="1"/>
        <end position="78"/>
    </location>
</feature>
<dbReference type="Pfam" id="PF25683">
    <property type="entry name" value="URGCP_GTPase"/>
    <property type="match status" value="1"/>
</dbReference>
<accession>A0ABU7CA17</accession>
<gene>
    <name evidence="2" type="ORF">ATANTOWER_026013</name>
</gene>
<proteinExistence type="predicted"/>
<name>A0ABU7CA17_9TELE</name>
<sequence>MEKKEENKSFTDVMEYNPETGNCYIPGLWNGNPPMAPVNAGYSETVYELKKNIIQLLGRCGSTSNNILDFREWTTSLWNAVKYENFIFSFRNSLVADAYMRLCTEYNKWEWEFKKEMYTWVTKAETRISNFEVAATSEKHDMEEFVRILKNEGAKELSERETKLLENLKDYFKQPDGHVYLVEGYREVFANSIKSFRQQTQRSVFNQLTAAADIKQGMLELDNIKQNHTKEMEKAVRALIDECRKKNVEMTDTELEKEFEKTWKKTVNSMSFSGQKPSNIFGNVSHHLRLNLSPKGSHACKLVSEESLRESELESFKYTPDGFIERTKHVFRQLFKLKDPTKVRQQVADSIISASIECVSDKMKRKSDYHETYIEEIFQIIDEKLNNADIDSDIEFEVSLKQHICGFAAKMFQKMHEDFIQENDPHTLLLQNKKTFCANFKAVFSEQDQCQKKAVEFTNKCLQPAIENFIYSSLGPDIVDEMEGCGIFKTRMSFKYEILLDLILNEQFNRFNNYVCSNTEFVKSWIEKKIKEHFSNKCKLSELEAKHIKSSLKSVNVATQDPETQNAGNLKTFVEIFLQKLDDKLVIDKKALADFMILNNADQKQFALQLTESIKDIAETLKQKFEKTTFETKVEHLNMNPVNVLLNKVNGCGKQCPFCAEPCEATGVGHTEHFASLHRPQAFGQYRDNNTEKLVTDICTSLVNSDCSFSCNETNGVFQPYKSYRDFFPDWHIPPDKSLDASDYWKYVLTKYNQDLAKAYNAKPADVPSAWKDINREKAKASLRESFNKTN</sequence>
<dbReference type="Pfam" id="PF25974">
    <property type="entry name" value="URGCP_9th"/>
    <property type="match status" value="1"/>
</dbReference>
<dbReference type="EMBL" id="JAHUTI010084773">
    <property type="protein sequence ID" value="MED6259598.1"/>
    <property type="molecule type" value="Genomic_DNA"/>
</dbReference>
<evidence type="ECO:0000259" key="1">
    <source>
        <dbReference type="PROSITE" id="PS51717"/>
    </source>
</evidence>
<dbReference type="PANTHER" id="PTHR14819">
    <property type="entry name" value="GTP-BINDING"/>
    <property type="match status" value="1"/>
</dbReference>
<dbReference type="Proteomes" id="UP001345963">
    <property type="component" value="Unassembled WGS sequence"/>
</dbReference>
<evidence type="ECO:0000313" key="2">
    <source>
        <dbReference type="EMBL" id="MED6259598.1"/>
    </source>
</evidence>
<organism evidence="2 3">
    <name type="scientific">Ataeniobius toweri</name>
    <dbReference type="NCBI Taxonomy" id="208326"/>
    <lineage>
        <taxon>Eukaryota</taxon>
        <taxon>Metazoa</taxon>
        <taxon>Chordata</taxon>
        <taxon>Craniata</taxon>
        <taxon>Vertebrata</taxon>
        <taxon>Euteleostomi</taxon>
        <taxon>Actinopterygii</taxon>
        <taxon>Neopterygii</taxon>
        <taxon>Teleostei</taxon>
        <taxon>Neoteleostei</taxon>
        <taxon>Acanthomorphata</taxon>
        <taxon>Ovalentaria</taxon>
        <taxon>Atherinomorphae</taxon>
        <taxon>Cyprinodontiformes</taxon>
        <taxon>Goodeidae</taxon>
        <taxon>Ataeniobius</taxon>
    </lineage>
</organism>
<dbReference type="InterPro" id="IPR052986">
    <property type="entry name" value="VLIG_GTPase"/>
</dbReference>
<evidence type="ECO:0000313" key="3">
    <source>
        <dbReference type="Proteomes" id="UP001345963"/>
    </source>
</evidence>